<dbReference type="STRING" id="933084.A0A067Q8D4"/>
<feature type="compositionally biased region" description="Polar residues" evidence="1">
    <location>
        <begin position="264"/>
        <end position="283"/>
    </location>
</feature>
<evidence type="ECO:0000313" key="3">
    <source>
        <dbReference type="EMBL" id="KDQ63308.1"/>
    </source>
</evidence>
<organism evidence="3 4">
    <name type="scientific">Jaapia argillacea MUCL 33604</name>
    <dbReference type="NCBI Taxonomy" id="933084"/>
    <lineage>
        <taxon>Eukaryota</taxon>
        <taxon>Fungi</taxon>
        <taxon>Dikarya</taxon>
        <taxon>Basidiomycota</taxon>
        <taxon>Agaricomycotina</taxon>
        <taxon>Agaricomycetes</taxon>
        <taxon>Agaricomycetidae</taxon>
        <taxon>Jaapiales</taxon>
        <taxon>Jaapiaceae</taxon>
        <taxon>Jaapia</taxon>
    </lineage>
</organism>
<keyword evidence="4" id="KW-1185">Reference proteome</keyword>
<feature type="compositionally biased region" description="Basic residues" evidence="1">
    <location>
        <begin position="417"/>
        <end position="426"/>
    </location>
</feature>
<dbReference type="OrthoDB" id="3190515at2759"/>
<dbReference type="EMBL" id="KL197710">
    <property type="protein sequence ID" value="KDQ63308.1"/>
    <property type="molecule type" value="Genomic_DNA"/>
</dbReference>
<accession>A0A067Q8D4</accession>
<dbReference type="HOGENOM" id="CLU_007123_0_0_1"/>
<protein>
    <submittedName>
        <fullName evidence="3">Uncharacterized protein</fullName>
    </submittedName>
</protein>
<feature type="transmembrane region" description="Helical" evidence="2">
    <location>
        <begin position="837"/>
        <end position="861"/>
    </location>
</feature>
<gene>
    <name evidence="3" type="ORF">JAAARDRAFT_374068</name>
</gene>
<keyword evidence="2" id="KW-1133">Transmembrane helix</keyword>
<feature type="region of interest" description="Disordered" evidence="1">
    <location>
        <begin position="388"/>
        <end position="490"/>
    </location>
</feature>
<feature type="transmembrane region" description="Helical" evidence="2">
    <location>
        <begin position="812"/>
        <end position="831"/>
    </location>
</feature>
<reference evidence="4" key="1">
    <citation type="journal article" date="2014" name="Proc. Natl. Acad. Sci. U.S.A.">
        <title>Extensive sampling of basidiomycete genomes demonstrates inadequacy of the white-rot/brown-rot paradigm for wood decay fungi.</title>
        <authorList>
            <person name="Riley R."/>
            <person name="Salamov A.A."/>
            <person name="Brown D.W."/>
            <person name="Nagy L.G."/>
            <person name="Floudas D."/>
            <person name="Held B.W."/>
            <person name="Levasseur A."/>
            <person name="Lombard V."/>
            <person name="Morin E."/>
            <person name="Otillar R."/>
            <person name="Lindquist E.A."/>
            <person name="Sun H."/>
            <person name="LaButti K.M."/>
            <person name="Schmutz J."/>
            <person name="Jabbour D."/>
            <person name="Luo H."/>
            <person name="Baker S.E."/>
            <person name="Pisabarro A.G."/>
            <person name="Walton J.D."/>
            <person name="Blanchette R.A."/>
            <person name="Henrissat B."/>
            <person name="Martin F."/>
            <person name="Cullen D."/>
            <person name="Hibbett D.S."/>
            <person name="Grigoriev I.V."/>
        </authorList>
    </citation>
    <scope>NUCLEOTIDE SEQUENCE [LARGE SCALE GENOMIC DNA]</scope>
    <source>
        <strain evidence="4">MUCL 33604</strain>
    </source>
</reference>
<feature type="transmembrane region" description="Helical" evidence="2">
    <location>
        <begin position="781"/>
        <end position="800"/>
    </location>
</feature>
<evidence type="ECO:0000256" key="1">
    <source>
        <dbReference type="SAM" id="MobiDB-lite"/>
    </source>
</evidence>
<proteinExistence type="predicted"/>
<feature type="compositionally biased region" description="Basic and acidic residues" evidence="1">
    <location>
        <begin position="405"/>
        <end position="414"/>
    </location>
</feature>
<feature type="compositionally biased region" description="Low complexity" evidence="1">
    <location>
        <begin position="62"/>
        <end position="77"/>
    </location>
</feature>
<dbReference type="AlphaFoldDB" id="A0A067Q8D4"/>
<feature type="region of interest" description="Disordered" evidence="1">
    <location>
        <begin position="264"/>
        <end position="289"/>
    </location>
</feature>
<dbReference type="InParanoid" id="A0A067Q8D4"/>
<dbReference type="Proteomes" id="UP000027265">
    <property type="component" value="Unassembled WGS sequence"/>
</dbReference>
<name>A0A067Q8D4_9AGAM</name>
<evidence type="ECO:0000256" key="2">
    <source>
        <dbReference type="SAM" id="Phobius"/>
    </source>
</evidence>
<sequence length="867" mass="96772">MLPDPGILEDVQRALKLKARREARLKALQSNPLPPDLHSRPDVSPEASLSIQSSPVRPSLPTIFSSTTGTTMTTSNESEIDFRPSVGTVPLHPVPTSSNDGATLDWSHFVVPDDKPEHRRWSISLSKGKAREKPANQSNKVVVEKQDSLYAAKLSQIKSTAKASTIRKAAITSDQLKRRYDVAYASLASGTPPLKLTDVVKWFEKQDPAMKMWLEQEEPLTWLKHLVDGRDENRPSRFPWHVTALILQEYVKSQHPLSVDQTLEQSPISGEGSGSLQSGTNPYPTFLPSPPFSQYSLEPSLSRKLSSDGYVSFEPFVGPGRHYAIGDSRQSGEGPLRTWRNSLPAGIDSARSSLSSLVSGSIHLNQAPSPSSSRLGIRDIAKRIRRRPYESDEALSSARNSLSEGHIREEDGVPSRKASKPAHHPKLLGIRTRAESGTDGEGLEDVKPLDTLGSSGEALQTAKPLASSDVEEAVAPVRPRPTLQRSGTEPFSRRLIVLPHRSGRISLTSREPSASPEEQYHRDNAEDEKVRYEYELKAQTLEDAVAQNARIRQLLQRVASGVRDYDVLRSQLSSLVGLRQKHLPSELIEAFSHDPAAVTGSTRRLKGWRAVEDVHNRIAVQQEILHSFVSKNENGVSLSPACIFDDPIAGLRQSLDRLERYHQDVVLSARTVGELLGKVKIIHGDVKKKYNDTLAHTSVVYPELSHIVALEESYKDNYQQLWDFGMDALTLLLDSVTPFWRNYGKVIGEDLQDFLIIPWYRNEFTGEPKRYPVKRLPRRSLRHWLGLTVFLNISIAVTVLQARAAMFSLSFFRLSGITHSGLWWMALPFFWTGVMIQWMAVLIEVCIVGAQGAVAVWWLGWMVKVFS</sequence>
<feature type="compositionally biased region" description="Polar residues" evidence="1">
    <location>
        <begin position="47"/>
        <end position="56"/>
    </location>
</feature>
<keyword evidence="2" id="KW-0812">Transmembrane</keyword>
<evidence type="ECO:0000313" key="4">
    <source>
        <dbReference type="Proteomes" id="UP000027265"/>
    </source>
</evidence>
<feature type="region of interest" description="Disordered" evidence="1">
    <location>
        <begin position="26"/>
        <end position="105"/>
    </location>
</feature>
<keyword evidence="2" id="KW-0472">Membrane</keyword>